<gene>
    <name evidence="7" type="ORF">OHV25_14080</name>
</gene>
<dbReference type="EMBL" id="CP108253">
    <property type="protein sequence ID" value="WTU40636.1"/>
    <property type="molecule type" value="Genomic_DNA"/>
</dbReference>
<keyword evidence="5" id="KW-1133">Transmembrane helix</keyword>
<dbReference type="PIRSF" id="PIRSF000102">
    <property type="entry name" value="Lac_mal_DH"/>
    <property type="match status" value="1"/>
</dbReference>
<evidence type="ECO:0000259" key="6">
    <source>
        <dbReference type="Pfam" id="PF00056"/>
    </source>
</evidence>
<dbReference type="SUPFAM" id="SSF56327">
    <property type="entry name" value="LDH C-terminal domain-like"/>
    <property type="match status" value="1"/>
</dbReference>
<dbReference type="PANTHER" id="PTHR43128">
    <property type="entry name" value="L-2-HYDROXYCARBOXYLATE DEHYDROGENASE (NAD(P)(+))"/>
    <property type="match status" value="1"/>
</dbReference>
<accession>A0AAU2GZL1</accession>
<name>A0AAU2GZL1_9ACTN</name>
<dbReference type="InterPro" id="IPR001236">
    <property type="entry name" value="Lactate/malate_DH_N"/>
</dbReference>
<dbReference type="Pfam" id="PF00056">
    <property type="entry name" value="Ldh_1_N"/>
    <property type="match status" value="1"/>
</dbReference>
<keyword evidence="2 4" id="KW-0520">NAD</keyword>
<dbReference type="Gene3D" id="3.90.110.10">
    <property type="entry name" value="Lactate dehydrogenase/glycoside hydrolase, family 4, C-terminal"/>
    <property type="match status" value="1"/>
</dbReference>
<dbReference type="GO" id="GO:0004459">
    <property type="term" value="F:L-lactate dehydrogenase (NAD+) activity"/>
    <property type="evidence" value="ECO:0007669"/>
    <property type="project" value="TreeGrafter"/>
</dbReference>
<evidence type="ECO:0000256" key="4">
    <source>
        <dbReference type="PIRSR" id="PIRSR000102-3"/>
    </source>
</evidence>
<protein>
    <submittedName>
        <fullName evidence="7">NAD(P)-binding domain-containing protein</fullName>
    </submittedName>
</protein>
<keyword evidence="1" id="KW-0560">Oxidoreductase</keyword>
<dbReference type="Gene3D" id="3.40.50.720">
    <property type="entry name" value="NAD(P)-binding Rossmann-like Domain"/>
    <property type="match status" value="1"/>
</dbReference>
<feature type="transmembrane region" description="Helical" evidence="5">
    <location>
        <begin position="21"/>
        <end position="43"/>
    </location>
</feature>
<proteinExistence type="predicted"/>
<sequence length="319" mass="33040">MAARPRARRDGGRAVTGRIGAVGIIGAGAVGHTVATLLTAAGWCDRLLIVSGSERSATALVTDLEDMREVIASSVRAETATVPALRACEAVVVCPRAKFTNTADHDIRMAGLHANAPVIASLGRQLVGYDGAVLVVTNPVDVMTRLFTDASGAARVYGVGSATDTARYRLALARLLAVPVDSVQGQVIGEHGDAAVVCASATRVGGLRAAVPLRAVHDELMDRPRRINQSLGRARSGPAGAVLAALRAALGLADTVVELSVVNPDGTCLGTPLRFKGGAPTVALPDLDPVERRLLASAEHRICTAYRLVEHHVEEGATP</sequence>
<dbReference type="PANTHER" id="PTHR43128:SF16">
    <property type="entry name" value="L-LACTATE DEHYDROGENASE"/>
    <property type="match status" value="1"/>
</dbReference>
<feature type="binding site" evidence="4">
    <location>
        <begin position="136"/>
        <end position="138"/>
    </location>
    <ligand>
        <name>NAD(+)</name>
        <dbReference type="ChEBI" id="CHEBI:57540"/>
    </ligand>
</feature>
<keyword evidence="5" id="KW-0812">Transmembrane</keyword>
<keyword evidence="5" id="KW-0472">Membrane</keyword>
<feature type="binding site" evidence="4">
    <location>
        <position position="115"/>
    </location>
    <ligand>
        <name>NAD(+)</name>
        <dbReference type="ChEBI" id="CHEBI:57540"/>
    </ligand>
</feature>
<dbReference type="PRINTS" id="PR00086">
    <property type="entry name" value="LLDHDRGNASE"/>
</dbReference>
<dbReference type="InterPro" id="IPR001557">
    <property type="entry name" value="L-lactate/malate_DH"/>
</dbReference>
<evidence type="ECO:0000256" key="3">
    <source>
        <dbReference type="PIRSR" id="PIRSR000102-1"/>
    </source>
</evidence>
<evidence type="ECO:0000313" key="7">
    <source>
        <dbReference type="EMBL" id="WTU40636.1"/>
    </source>
</evidence>
<dbReference type="InterPro" id="IPR015955">
    <property type="entry name" value="Lactate_DH/Glyco_Ohase_4_C"/>
</dbReference>
<reference evidence="7" key="1">
    <citation type="submission" date="2022-10" db="EMBL/GenBank/DDBJ databases">
        <title>The complete genomes of actinobacterial strains from the NBC collection.</title>
        <authorList>
            <person name="Joergensen T.S."/>
            <person name="Alvarez Arevalo M."/>
            <person name="Sterndorff E.B."/>
            <person name="Faurdal D."/>
            <person name="Vuksanovic O."/>
            <person name="Mourched A.-S."/>
            <person name="Charusanti P."/>
            <person name="Shaw S."/>
            <person name="Blin K."/>
            <person name="Weber T."/>
        </authorList>
    </citation>
    <scope>NUCLEOTIDE SEQUENCE</scope>
    <source>
        <strain evidence="7">NBC_00060</strain>
    </source>
</reference>
<dbReference type="GO" id="GO:0006089">
    <property type="term" value="P:lactate metabolic process"/>
    <property type="evidence" value="ECO:0007669"/>
    <property type="project" value="TreeGrafter"/>
</dbReference>
<dbReference type="InterPro" id="IPR036291">
    <property type="entry name" value="NAD(P)-bd_dom_sf"/>
</dbReference>
<feature type="active site" description="Proton acceptor" evidence="3">
    <location>
        <position position="191"/>
    </location>
</feature>
<dbReference type="SUPFAM" id="SSF51735">
    <property type="entry name" value="NAD(P)-binding Rossmann-fold domains"/>
    <property type="match status" value="1"/>
</dbReference>
<organism evidence="7">
    <name type="scientific">Streptomyces sp. NBC_00060</name>
    <dbReference type="NCBI Taxonomy" id="2975636"/>
    <lineage>
        <taxon>Bacteria</taxon>
        <taxon>Bacillati</taxon>
        <taxon>Actinomycetota</taxon>
        <taxon>Actinomycetes</taxon>
        <taxon>Kitasatosporales</taxon>
        <taxon>Streptomycetaceae</taxon>
        <taxon>Streptomyces</taxon>
    </lineage>
</organism>
<feature type="domain" description="Lactate/malate dehydrogenase N-terminal" evidence="6">
    <location>
        <begin position="22"/>
        <end position="153"/>
    </location>
</feature>
<evidence type="ECO:0000256" key="1">
    <source>
        <dbReference type="ARBA" id="ARBA00023002"/>
    </source>
</evidence>
<feature type="binding site" evidence="4">
    <location>
        <begin position="26"/>
        <end position="31"/>
    </location>
    <ligand>
        <name>NAD(+)</name>
        <dbReference type="ChEBI" id="CHEBI:57540"/>
    </ligand>
</feature>
<evidence type="ECO:0000256" key="5">
    <source>
        <dbReference type="SAM" id="Phobius"/>
    </source>
</evidence>
<evidence type="ECO:0000256" key="2">
    <source>
        <dbReference type="ARBA" id="ARBA00023027"/>
    </source>
</evidence>
<dbReference type="AlphaFoldDB" id="A0AAU2GZL1"/>